<dbReference type="InterPro" id="IPR038717">
    <property type="entry name" value="Tc1-like_DDE_dom"/>
</dbReference>
<accession>A0A9X7CJS6</accession>
<dbReference type="Proteomes" id="UP000224203">
    <property type="component" value="Unassembled WGS sequence"/>
</dbReference>
<name>A0A9X7CJS6_BACCE</name>
<comment type="caution">
    <text evidence="2">The sequence shown here is derived from an EMBL/GenBank/DDBJ whole genome shotgun (WGS) entry which is preliminary data.</text>
</comment>
<feature type="domain" description="Tc1-like transposase DDE" evidence="1">
    <location>
        <begin position="2"/>
        <end position="42"/>
    </location>
</feature>
<gene>
    <name evidence="2" type="ORF">COC69_23290</name>
</gene>
<evidence type="ECO:0000259" key="1">
    <source>
        <dbReference type="Pfam" id="PF13358"/>
    </source>
</evidence>
<dbReference type="Gene3D" id="3.30.420.10">
    <property type="entry name" value="Ribonuclease H-like superfamily/Ribonuclease H"/>
    <property type="match status" value="1"/>
</dbReference>
<sequence length="43" mass="5270">MIQPFLSKHQHRLELVFLPLYSPDLTLIEGLWKWLKSDRIHNR</sequence>
<reference evidence="2 3" key="1">
    <citation type="submission" date="2017-09" db="EMBL/GenBank/DDBJ databases">
        <title>Large-scale bioinformatics analysis of Bacillus genomes uncovers conserved roles of natural products in bacterial physiology.</title>
        <authorList>
            <consortium name="Agbiome Team Llc"/>
            <person name="Bleich R.M."/>
            <person name="Grubbs K.J."/>
            <person name="Santa Maria K.C."/>
            <person name="Allen S.E."/>
            <person name="Farag S."/>
            <person name="Shank E.A."/>
            <person name="Bowers A."/>
        </authorList>
    </citation>
    <scope>NUCLEOTIDE SEQUENCE [LARGE SCALE GENOMIC DNA]</scope>
    <source>
        <strain evidence="2 3">AFS041711</strain>
    </source>
</reference>
<organism evidence="2 3">
    <name type="scientific">Bacillus cereus</name>
    <dbReference type="NCBI Taxonomy" id="1396"/>
    <lineage>
        <taxon>Bacteria</taxon>
        <taxon>Bacillati</taxon>
        <taxon>Bacillota</taxon>
        <taxon>Bacilli</taxon>
        <taxon>Bacillales</taxon>
        <taxon>Bacillaceae</taxon>
        <taxon>Bacillus</taxon>
        <taxon>Bacillus cereus group</taxon>
    </lineage>
</organism>
<dbReference type="EMBL" id="NULI01000138">
    <property type="protein sequence ID" value="PGS74151.1"/>
    <property type="molecule type" value="Genomic_DNA"/>
</dbReference>
<dbReference type="InterPro" id="IPR036397">
    <property type="entry name" value="RNaseH_sf"/>
</dbReference>
<dbReference type="GO" id="GO:0003676">
    <property type="term" value="F:nucleic acid binding"/>
    <property type="evidence" value="ECO:0007669"/>
    <property type="project" value="InterPro"/>
</dbReference>
<dbReference type="Pfam" id="PF13358">
    <property type="entry name" value="DDE_3"/>
    <property type="match status" value="1"/>
</dbReference>
<dbReference type="AlphaFoldDB" id="A0A9X7CJS6"/>
<evidence type="ECO:0000313" key="3">
    <source>
        <dbReference type="Proteomes" id="UP000224203"/>
    </source>
</evidence>
<protein>
    <recommendedName>
        <fullName evidence="1">Tc1-like transposase DDE domain-containing protein</fullName>
    </recommendedName>
</protein>
<evidence type="ECO:0000313" key="2">
    <source>
        <dbReference type="EMBL" id="PGS74151.1"/>
    </source>
</evidence>
<proteinExistence type="predicted"/>